<proteinExistence type="predicted"/>
<organism evidence="2 3">
    <name type="scientific">Gigaspora margarita</name>
    <dbReference type="NCBI Taxonomy" id="4874"/>
    <lineage>
        <taxon>Eukaryota</taxon>
        <taxon>Fungi</taxon>
        <taxon>Fungi incertae sedis</taxon>
        <taxon>Mucoromycota</taxon>
        <taxon>Glomeromycotina</taxon>
        <taxon>Glomeromycetes</taxon>
        <taxon>Diversisporales</taxon>
        <taxon>Gigasporaceae</taxon>
        <taxon>Gigaspora</taxon>
    </lineage>
</organism>
<accession>A0ABN7WN84</accession>
<name>A0ABN7WN84_GIGMA</name>
<reference evidence="2 3" key="1">
    <citation type="submission" date="2021-06" db="EMBL/GenBank/DDBJ databases">
        <authorList>
            <person name="Kallberg Y."/>
            <person name="Tangrot J."/>
            <person name="Rosling A."/>
        </authorList>
    </citation>
    <scope>NUCLEOTIDE SEQUENCE [LARGE SCALE GENOMIC DNA]</scope>
    <source>
        <strain evidence="2 3">120-4 pot B 10/14</strain>
    </source>
</reference>
<dbReference type="Proteomes" id="UP000789901">
    <property type="component" value="Unassembled WGS sequence"/>
</dbReference>
<feature type="compositionally biased region" description="Acidic residues" evidence="1">
    <location>
        <begin position="60"/>
        <end position="78"/>
    </location>
</feature>
<comment type="caution">
    <text evidence="2">The sequence shown here is derived from an EMBL/GenBank/DDBJ whole genome shotgun (WGS) entry which is preliminary data.</text>
</comment>
<keyword evidence="3" id="KW-1185">Reference proteome</keyword>
<gene>
    <name evidence="2" type="ORF">GMARGA_LOCUS32270</name>
</gene>
<protein>
    <submittedName>
        <fullName evidence="2">9379_t:CDS:1</fullName>
    </submittedName>
</protein>
<feature type="non-terminal residue" evidence="2">
    <location>
        <position position="78"/>
    </location>
</feature>
<evidence type="ECO:0000313" key="2">
    <source>
        <dbReference type="EMBL" id="CAG8834841.1"/>
    </source>
</evidence>
<evidence type="ECO:0000313" key="3">
    <source>
        <dbReference type="Proteomes" id="UP000789901"/>
    </source>
</evidence>
<evidence type="ECO:0000256" key="1">
    <source>
        <dbReference type="SAM" id="MobiDB-lite"/>
    </source>
</evidence>
<sequence>MSCKYKFNNRDQFEYCCYHKDLIDEKPRKTNDQLQINFVIAFEQAYIQIINEQLQAEHAETDEEAEEEYSDDEDFEET</sequence>
<dbReference type="EMBL" id="CAJVQB010050256">
    <property type="protein sequence ID" value="CAG8834841.1"/>
    <property type="molecule type" value="Genomic_DNA"/>
</dbReference>
<feature type="region of interest" description="Disordered" evidence="1">
    <location>
        <begin position="55"/>
        <end position="78"/>
    </location>
</feature>